<accession>A0A918BE81</accession>
<dbReference type="RefSeq" id="WP_189217647.1">
    <property type="nucleotide sequence ID" value="NZ_BMQK01000006.1"/>
</dbReference>
<dbReference type="AlphaFoldDB" id="A0A918BE81"/>
<evidence type="ECO:0000259" key="1">
    <source>
        <dbReference type="Pfam" id="PF11575"/>
    </source>
</evidence>
<dbReference type="Proteomes" id="UP000620156">
    <property type="component" value="Unassembled WGS sequence"/>
</dbReference>
<dbReference type="GO" id="GO:0051537">
    <property type="term" value="F:2 iron, 2 sulfur cluster binding"/>
    <property type="evidence" value="ECO:0007669"/>
    <property type="project" value="InterPro"/>
</dbReference>
<organism evidence="2 3">
    <name type="scientific">Streptomyces ruber</name>
    <dbReference type="NCBI Taxonomy" id="83378"/>
    <lineage>
        <taxon>Bacteria</taxon>
        <taxon>Bacillati</taxon>
        <taxon>Actinomycetota</taxon>
        <taxon>Actinomycetes</taxon>
        <taxon>Kitasatosporales</taxon>
        <taxon>Streptomycetaceae</taxon>
        <taxon>Streptomyces</taxon>
    </lineage>
</organism>
<dbReference type="Pfam" id="PF11575">
    <property type="entry name" value="FhuF_C"/>
    <property type="match status" value="1"/>
</dbReference>
<feature type="domain" description="Ferric siderophore reductase C-terminal" evidence="1">
    <location>
        <begin position="214"/>
        <end position="233"/>
    </location>
</feature>
<proteinExistence type="predicted"/>
<dbReference type="InterPro" id="IPR024726">
    <property type="entry name" value="FhuF_C"/>
</dbReference>
<evidence type="ECO:0000313" key="2">
    <source>
        <dbReference type="EMBL" id="GGQ60856.1"/>
    </source>
</evidence>
<evidence type="ECO:0000313" key="3">
    <source>
        <dbReference type="Proteomes" id="UP000620156"/>
    </source>
</evidence>
<sequence>MNLDPDLTALGTLGGFFVLRTGEPPQGSLPTLVRAYAARKGDGAGAREAHGDPVAARVRKVAGSLRTSETRVAASVAHQGLVARLWSVALGSVAVYGHVPDLAPRLLRWDPEAGAPDDLWLAEVRFLPADALGDLVRDRHLAPLAAVLRARFRLPDGLLRGNAASALTGAVRQIDRWARTGAHPEAGDRARAVAAELLAHPFLSGTLDPVTLRRRSCCLYYRAPGGGVCGDCCFDRPPRRCDR</sequence>
<name>A0A918BE81_9ACTN</name>
<reference evidence="2" key="2">
    <citation type="submission" date="2020-09" db="EMBL/GenBank/DDBJ databases">
        <authorList>
            <person name="Sun Q."/>
            <person name="Ohkuma M."/>
        </authorList>
    </citation>
    <scope>NUCLEOTIDE SEQUENCE</scope>
    <source>
        <strain evidence="2">JCM 3131</strain>
    </source>
</reference>
<keyword evidence="3" id="KW-1185">Reference proteome</keyword>
<comment type="caution">
    <text evidence="2">The sequence shown here is derived from an EMBL/GenBank/DDBJ whole genome shotgun (WGS) entry which is preliminary data.</text>
</comment>
<gene>
    <name evidence="2" type="ORF">GCM10010145_33720</name>
</gene>
<protein>
    <recommendedName>
        <fullName evidence="1">Ferric siderophore reductase C-terminal domain-containing protein</fullName>
    </recommendedName>
</protein>
<dbReference type="EMBL" id="BMQK01000006">
    <property type="protein sequence ID" value="GGQ60856.1"/>
    <property type="molecule type" value="Genomic_DNA"/>
</dbReference>
<reference evidence="2" key="1">
    <citation type="journal article" date="2014" name="Int. J. Syst. Evol. Microbiol.">
        <title>Complete genome sequence of Corynebacterium casei LMG S-19264T (=DSM 44701T), isolated from a smear-ripened cheese.</title>
        <authorList>
            <consortium name="US DOE Joint Genome Institute (JGI-PGF)"/>
            <person name="Walter F."/>
            <person name="Albersmeier A."/>
            <person name="Kalinowski J."/>
            <person name="Ruckert C."/>
        </authorList>
    </citation>
    <scope>NUCLEOTIDE SEQUENCE</scope>
    <source>
        <strain evidence="2">JCM 3131</strain>
    </source>
</reference>